<evidence type="ECO:0000313" key="2">
    <source>
        <dbReference type="Proteomes" id="UP000029278"/>
    </source>
</evidence>
<sequence length="43" mass="4671">METEGFAISILYPIMKAMARKGLDFQHFCRAASFDAGTISSSA</sequence>
<evidence type="ECO:0000313" key="1">
    <source>
        <dbReference type="EMBL" id="KFM95841.1"/>
    </source>
</evidence>
<dbReference type="AlphaFoldDB" id="A0A090YCC1"/>
<gene>
    <name evidence="1" type="ORF">DJ90_2209</name>
</gene>
<accession>A0A090YCC1</accession>
<dbReference type="STRING" id="44252.DJ90_2209"/>
<dbReference type="EMBL" id="JMQA01000041">
    <property type="protein sequence ID" value="KFM95841.1"/>
    <property type="molecule type" value="Genomic_DNA"/>
</dbReference>
<dbReference type="PATRIC" id="fig|44252.3.peg.5085"/>
<proteinExistence type="predicted"/>
<dbReference type="HOGENOM" id="CLU_3236974_0_0_9"/>
<organism evidence="1 2">
    <name type="scientific">Paenibacillus macerans</name>
    <name type="common">Bacillus macerans</name>
    <dbReference type="NCBI Taxonomy" id="44252"/>
    <lineage>
        <taxon>Bacteria</taxon>
        <taxon>Bacillati</taxon>
        <taxon>Bacillota</taxon>
        <taxon>Bacilli</taxon>
        <taxon>Bacillales</taxon>
        <taxon>Paenibacillaceae</taxon>
        <taxon>Paenibacillus</taxon>
    </lineage>
</organism>
<comment type="caution">
    <text evidence="1">The sequence shown here is derived from an EMBL/GenBank/DDBJ whole genome shotgun (WGS) entry which is preliminary data.</text>
</comment>
<protein>
    <submittedName>
        <fullName evidence="1">Uncharacterized protein</fullName>
    </submittedName>
</protein>
<name>A0A090YCC1_PAEMA</name>
<reference evidence="1 2" key="1">
    <citation type="submission" date="2014-04" db="EMBL/GenBank/DDBJ databases">
        <authorList>
            <person name="Bishop-Lilly K.A."/>
            <person name="Broomall S.M."/>
            <person name="Chain P.S."/>
            <person name="Chertkov O."/>
            <person name="Coyne S.R."/>
            <person name="Daligault H.E."/>
            <person name="Davenport K.W."/>
            <person name="Erkkila T."/>
            <person name="Frey K.G."/>
            <person name="Gibbons H.S."/>
            <person name="Gu W."/>
            <person name="Jaissle J."/>
            <person name="Johnson S.L."/>
            <person name="Koroleva G.I."/>
            <person name="Ladner J.T."/>
            <person name="Lo C.-C."/>
            <person name="Minogue T.D."/>
            <person name="Munk C."/>
            <person name="Palacios G.F."/>
            <person name="Redden C.L."/>
            <person name="Rosenzweig C.N."/>
            <person name="Scholz M.B."/>
            <person name="Teshima H."/>
            <person name="Xu Y."/>
        </authorList>
    </citation>
    <scope>NUCLEOTIDE SEQUENCE [LARGE SCALE GENOMIC DNA]</scope>
    <source>
        <strain evidence="1 2">8244</strain>
    </source>
</reference>
<keyword evidence="2" id="KW-1185">Reference proteome</keyword>
<dbReference type="RefSeq" id="WP_326067806.1">
    <property type="nucleotide sequence ID" value="NZ_JARLKU010000018.1"/>
</dbReference>
<dbReference type="Proteomes" id="UP000029278">
    <property type="component" value="Unassembled WGS sequence"/>
</dbReference>